<dbReference type="AlphaFoldDB" id="A0A844NYL4"/>
<name>A0A844NYL4_ALIFS</name>
<evidence type="ECO:0000313" key="1">
    <source>
        <dbReference type="EMBL" id="MUK48258.1"/>
    </source>
</evidence>
<reference evidence="1 2" key="1">
    <citation type="submission" date="2019-11" db="EMBL/GenBank/DDBJ databases">
        <title>Using colonization assays and comparative genomics to discover symbiosis behaviors and factors in Vibrio fischeri.</title>
        <authorList>
            <person name="Bongrand C."/>
            <person name="Moriano-Gutierrez S."/>
            <person name="Arevalo P."/>
            <person name="Mcfall-Ngai M."/>
            <person name="Visick K."/>
            <person name="Polz M.F."/>
            <person name="Ruby E.G."/>
        </authorList>
    </citation>
    <scope>NUCLEOTIDE SEQUENCE [LARGE SCALE GENOMIC DNA]</scope>
    <source>
        <strain evidence="2">emors.4.1</strain>
    </source>
</reference>
<dbReference type="EMBL" id="WOBN01000006">
    <property type="protein sequence ID" value="MUK48258.1"/>
    <property type="molecule type" value="Genomic_DNA"/>
</dbReference>
<gene>
    <name evidence="1" type="ORF">GNP88_03540</name>
</gene>
<protein>
    <submittedName>
        <fullName evidence="1">Uncharacterized protein</fullName>
    </submittedName>
</protein>
<proteinExistence type="predicted"/>
<evidence type="ECO:0000313" key="2">
    <source>
        <dbReference type="Proteomes" id="UP000448038"/>
    </source>
</evidence>
<accession>A0A844NYL4</accession>
<dbReference type="RefSeq" id="WP_155655315.1">
    <property type="nucleotide sequence ID" value="NZ_WOBN01000006.1"/>
</dbReference>
<sequence length="418" mass="49440">MNEVFQRYIEEENEVLIKLHQGDFGNFFPFGIIFDKFTKKDVALSQKIIPLIKTKLECEIFRENVVRLMLNECKKEKLELINKIKKSMESYGVENPLQMAKFNLVNNKINSLCFEHIVTDAKNNFDAVLKPMSVIQSDISYFEENHLIYYIIEILYRDYKGNIGRRFYTEKKNRLVDLYQSKGYNLNEIDDQYNSYSLLTINDKITMKAGNIPKIYDERISTHLLIREISINTFNLLSNLKDNGCISQLSLRPDYNIVGDSIVDLSILLEEVEVGNVFYFSDLDTIKLSKLYSKNYDDLLWVSIDHRNITFEEVVDDCIIYEDSIVTQVVHLEYNSNQNHINHIDHEYIFYTLDEYEKRLKDHTVKGEAFTRFKTFKIDNSKIPFVLDDGSFFIYRILDEFFSNKDLLKEYFENVSIK</sequence>
<comment type="caution">
    <text evidence="1">The sequence shown here is derived from an EMBL/GenBank/DDBJ whole genome shotgun (WGS) entry which is preliminary data.</text>
</comment>
<dbReference type="Proteomes" id="UP000448038">
    <property type="component" value="Unassembled WGS sequence"/>
</dbReference>
<organism evidence="1 2">
    <name type="scientific">Aliivibrio fischeri</name>
    <name type="common">Vibrio fischeri</name>
    <dbReference type="NCBI Taxonomy" id="668"/>
    <lineage>
        <taxon>Bacteria</taxon>
        <taxon>Pseudomonadati</taxon>
        <taxon>Pseudomonadota</taxon>
        <taxon>Gammaproteobacteria</taxon>
        <taxon>Vibrionales</taxon>
        <taxon>Vibrionaceae</taxon>
        <taxon>Aliivibrio</taxon>
    </lineage>
</organism>